<protein>
    <submittedName>
        <fullName evidence="1">Cupin domain-containing protein</fullName>
    </submittedName>
</protein>
<proteinExistence type="predicted"/>
<evidence type="ECO:0000313" key="2">
    <source>
        <dbReference type="Proteomes" id="UP000268051"/>
    </source>
</evidence>
<feature type="non-terminal residue" evidence="1">
    <location>
        <position position="1"/>
    </location>
</feature>
<sequence>RNTGTEPFVLVSVVASANAGFVLAER</sequence>
<organism evidence="1 2">
    <name type="scientific">Kluyvera ascorbata</name>
    <dbReference type="NCBI Taxonomy" id="51288"/>
    <lineage>
        <taxon>Bacteria</taxon>
        <taxon>Pseudomonadati</taxon>
        <taxon>Pseudomonadota</taxon>
        <taxon>Gammaproteobacteria</taxon>
        <taxon>Enterobacterales</taxon>
        <taxon>Enterobacteriaceae</taxon>
        <taxon>Kluyvera</taxon>
    </lineage>
</organism>
<reference evidence="1 2" key="1">
    <citation type="submission" date="2018-10" db="EMBL/GenBank/DDBJ databases">
        <title>Horizontal transference of carbapenem resistance between Klebsiella pneumoniae and Kluyvera ascorbata during abdominal infection: a case report.</title>
        <authorList>
            <person name="Raro O.H.F."/>
            <person name="Lima-Morales D."/>
            <person name="Barth A.L."/>
            <person name="Paim T.G.S."/>
            <person name="Mott M.P."/>
            <person name="Riche C.V.W."/>
            <person name="Teixeira U.F."/>
            <person name="Waechter F."/>
            <person name="Dias C.A.G."/>
        </authorList>
    </citation>
    <scope>NUCLEOTIDE SEQUENCE [LARGE SCALE GENOMIC DNA]</scope>
    <source>
        <strain evidence="1 2">OT2</strain>
    </source>
</reference>
<comment type="caution">
    <text evidence="1">The sequence shown here is derived from an EMBL/GenBank/DDBJ whole genome shotgun (WGS) entry which is preliminary data.</text>
</comment>
<evidence type="ECO:0000313" key="1">
    <source>
        <dbReference type="EMBL" id="ROU08098.1"/>
    </source>
</evidence>
<dbReference type="Proteomes" id="UP000268051">
    <property type="component" value="Unassembled WGS sequence"/>
</dbReference>
<gene>
    <name evidence="1" type="ORF">EB837_26425</name>
</gene>
<dbReference type="AlphaFoldDB" id="A0A3N2RKU2"/>
<dbReference type="EMBL" id="RHFN01000104">
    <property type="protein sequence ID" value="ROU08098.1"/>
    <property type="molecule type" value="Genomic_DNA"/>
</dbReference>
<name>A0A3N2RKU2_9ENTR</name>
<accession>A0A3N2RKU2</accession>